<sequence length="144" mass="16674">MFTLHLQLIQDTVPVANFPLSQLLMMKDKRFPWFILVPRIDNITELYQLAVDDRQQFIEESCLLARALKHAYQGDKVNIAAIGNKVPQLHVHHIVRYLNDLAWPAPVWGFGLPEPLSEQEIQIRLQKLIPYLQALASSDFEVIF</sequence>
<comment type="caution">
    <text evidence="1">Lacks conserved residue(s) required for the propagation of feature annotation.</text>
</comment>
<evidence type="ECO:0000313" key="4">
    <source>
        <dbReference type="Proteomes" id="UP000242999"/>
    </source>
</evidence>
<dbReference type="PROSITE" id="PS51084">
    <property type="entry name" value="HIT_2"/>
    <property type="match status" value="1"/>
</dbReference>
<dbReference type="STRING" id="64971.SAMN05421831_106118"/>
<name>A0A1H6SBQ9_9GAMM</name>
<keyword evidence="3" id="KW-0378">Hydrolase</keyword>
<evidence type="ECO:0000256" key="1">
    <source>
        <dbReference type="PROSITE-ProRule" id="PRU00464"/>
    </source>
</evidence>
<evidence type="ECO:0000313" key="3">
    <source>
        <dbReference type="EMBL" id="SEI65299.1"/>
    </source>
</evidence>
<dbReference type="RefSeq" id="WP_093309529.1">
    <property type="nucleotide sequence ID" value="NZ_FNYH01000006.1"/>
</dbReference>
<dbReference type="OrthoDB" id="9799145at2"/>
<reference evidence="4" key="1">
    <citation type="submission" date="2016-10" db="EMBL/GenBank/DDBJ databases">
        <authorList>
            <person name="Varghese N."/>
            <person name="Submissions S."/>
        </authorList>
    </citation>
    <scope>NUCLEOTIDE SEQUENCE [LARGE SCALE GENOMIC DNA]</scope>
    <source>
        <strain evidence="4">DSM 7165</strain>
    </source>
</reference>
<dbReference type="GO" id="GO:0016787">
    <property type="term" value="F:hydrolase activity"/>
    <property type="evidence" value="ECO:0007669"/>
    <property type="project" value="UniProtKB-KW"/>
</dbReference>
<proteinExistence type="predicted"/>
<dbReference type="EMBL" id="FNYH01000006">
    <property type="protein sequence ID" value="SEI65299.1"/>
    <property type="molecule type" value="Genomic_DNA"/>
</dbReference>
<gene>
    <name evidence="3" type="ORF">SAMN05421831_106118</name>
</gene>
<protein>
    <submittedName>
        <fullName evidence="3">Diadenosine tetraphosphate (Ap4A) hydrolase</fullName>
    </submittedName>
</protein>
<dbReference type="Gene3D" id="3.30.428.10">
    <property type="entry name" value="HIT-like"/>
    <property type="match status" value="1"/>
</dbReference>
<dbReference type="Pfam" id="PF01230">
    <property type="entry name" value="HIT"/>
    <property type="match status" value="1"/>
</dbReference>
<evidence type="ECO:0000259" key="2">
    <source>
        <dbReference type="PROSITE" id="PS51084"/>
    </source>
</evidence>
<dbReference type="SUPFAM" id="SSF54197">
    <property type="entry name" value="HIT-like"/>
    <property type="match status" value="1"/>
</dbReference>
<organism evidence="3 4">
    <name type="scientific">Allopseudospirillum japonicum</name>
    <dbReference type="NCBI Taxonomy" id="64971"/>
    <lineage>
        <taxon>Bacteria</taxon>
        <taxon>Pseudomonadati</taxon>
        <taxon>Pseudomonadota</taxon>
        <taxon>Gammaproteobacteria</taxon>
        <taxon>Oceanospirillales</taxon>
        <taxon>Oceanospirillaceae</taxon>
        <taxon>Allopseudospirillum</taxon>
    </lineage>
</organism>
<dbReference type="Proteomes" id="UP000242999">
    <property type="component" value="Unassembled WGS sequence"/>
</dbReference>
<dbReference type="InterPro" id="IPR036265">
    <property type="entry name" value="HIT-like_sf"/>
</dbReference>
<dbReference type="InterPro" id="IPR011146">
    <property type="entry name" value="HIT-like"/>
</dbReference>
<feature type="domain" description="HIT" evidence="2">
    <location>
        <begin position="35"/>
        <end position="103"/>
    </location>
</feature>
<dbReference type="PIRSF" id="PIRSF000714">
    <property type="entry name" value="HIT"/>
    <property type="match status" value="1"/>
</dbReference>
<dbReference type="InterPro" id="IPR026026">
    <property type="entry name" value="HIT_Hint"/>
</dbReference>
<dbReference type="AlphaFoldDB" id="A0A1H6SBQ9"/>
<keyword evidence="4" id="KW-1185">Reference proteome</keyword>
<accession>A0A1H6SBQ9</accession>